<dbReference type="InterPro" id="IPR003439">
    <property type="entry name" value="ABC_transporter-like_ATP-bd"/>
</dbReference>
<keyword evidence="2" id="KW-0547">Nucleotide-binding</keyword>
<dbReference type="Gene3D" id="3.40.50.300">
    <property type="entry name" value="P-loop containing nucleotide triphosphate hydrolases"/>
    <property type="match status" value="1"/>
</dbReference>
<dbReference type="PANTHER" id="PTHR43875">
    <property type="entry name" value="MALTODEXTRIN IMPORT ATP-BINDING PROTEIN MSMX"/>
    <property type="match status" value="1"/>
</dbReference>
<dbReference type="FunFam" id="3.40.50.300:FF:000042">
    <property type="entry name" value="Maltose/maltodextrin ABC transporter, ATP-binding protein"/>
    <property type="match status" value="1"/>
</dbReference>
<dbReference type="GO" id="GO:0008643">
    <property type="term" value="P:carbohydrate transport"/>
    <property type="evidence" value="ECO:0007669"/>
    <property type="project" value="InterPro"/>
</dbReference>
<dbReference type="GO" id="GO:0016887">
    <property type="term" value="F:ATP hydrolysis activity"/>
    <property type="evidence" value="ECO:0007669"/>
    <property type="project" value="InterPro"/>
</dbReference>
<dbReference type="InterPro" id="IPR012340">
    <property type="entry name" value="NA-bd_OB-fold"/>
</dbReference>
<dbReference type="PROSITE" id="PS50893">
    <property type="entry name" value="ABC_TRANSPORTER_2"/>
    <property type="match status" value="1"/>
</dbReference>
<dbReference type="InterPro" id="IPR017871">
    <property type="entry name" value="ABC_transporter-like_CS"/>
</dbReference>
<name>A0AAU8DPC0_9ACTN</name>
<accession>A0AAU8DPC0</accession>
<keyword evidence="1" id="KW-0813">Transport</keyword>
<organism evidence="6">
    <name type="scientific">Nakamurella sp. A5-74</name>
    <dbReference type="NCBI Taxonomy" id="3158264"/>
    <lineage>
        <taxon>Bacteria</taxon>
        <taxon>Bacillati</taxon>
        <taxon>Actinomycetota</taxon>
        <taxon>Actinomycetes</taxon>
        <taxon>Nakamurellales</taxon>
        <taxon>Nakamurellaceae</taxon>
        <taxon>Nakamurella</taxon>
    </lineage>
</organism>
<evidence type="ECO:0000256" key="4">
    <source>
        <dbReference type="SAM" id="MobiDB-lite"/>
    </source>
</evidence>
<dbReference type="AlphaFoldDB" id="A0AAU8DPC0"/>
<dbReference type="SUPFAM" id="SSF50331">
    <property type="entry name" value="MOP-like"/>
    <property type="match status" value="1"/>
</dbReference>
<dbReference type="InterPro" id="IPR003593">
    <property type="entry name" value="AAA+_ATPase"/>
</dbReference>
<dbReference type="GO" id="GO:0140359">
    <property type="term" value="F:ABC-type transporter activity"/>
    <property type="evidence" value="ECO:0007669"/>
    <property type="project" value="InterPro"/>
</dbReference>
<evidence type="ECO:0000256" key="3">
    <source>
        <dbReference type="ARBA" id="ARBA00022840"/>
    </source>
</evidence>
<dbReference type="PANTHER" id="PTHR43875:SF1">
    <property type="entry name" value="OSMOPROTECTIVE COMPOUNDS UPTAKE ATP-BINDING PROTEIN GGTA"/>
    <property type="match status" value="1"/>
</dbReference>
<dbReference type="Gene3D" id="2.40.50.140">
    <property type="entry name" value="Nucleic acid-binding proteins"/>
    <property type="match status" value="1"/>
</dbReference>
<dbReference type="CDD" id="cd03301">
    <property type="entry name" value="ABC_MalK_N"/>
    <property type="match status" value="1"/>
</dbReference>
<dbReference type="PROSITE" id="PS00211">
    <property type="entry name" value="ABC_TRANSPORTER_1"/>
    <property type="match status" value="1"/>
</dbReference>
<dbReference type="InterPro" id="IPR027417">
    <property type="entry name" value="P-loop_NTPase"/>
</dbReference>
<dbReference type="Pfam" id="PF00005">
    <property type="entry name" value="ABC_tran"/>
    <property type="match status" value="1"/>
</dbReference>
<dbReference type="Gene3D" id="2.40.50.100">
    <property type="match status" value="1"/>
</dbReference>
<dbReference type="SMART" id="SM00382">
    <property type="entry name" value="AAA"/>
    <property type="match status" value="1"/>
</dbReference>
<feature type="region of interest" description="Disordered" evidence="4">
    <location>
        <begin position="358"/>
        <end position="380"/>
    </location>
</feature>
<dbReference type="InterPro" id="IPR015855">
    <property type="entry name" value="ABC_transpr_MalK-like"/>
</dbReference>
<protein>
    <submittedName>
        <fullName evidence="6">Sn-glycerol-3-phosphate ABC transporter ATP-binding protein UgpC</fullName>
    </submittedName>
</protein>
<dbReference type="Pfam" id="PF08402">
    <property type="entry name" value="TOBE_2"/>
    <property type="match status" value="1"/>
</dbReference>
<evidence type="ECO:0000259" key="5">
    <source>
        <dbReference type="PROSITE" id="PS50893"/>
    </source>
</evidence>
<evidence type="ECO:0000256" key="1">
    <source>
        <dbReference type="ARBA" id="ARBA00022448"/>
    </source>
</evidence>
<keyword evidence="3 6" id="KW-0067">ATP-binding</keyword>
<reference evidence="6" key="1">
    <citation type="submission" date="2024-05" db="EMBL/GenBank/DDBJ databases">
        <authorList>
            <person name="Cai S.Y."/>
            <person name="Jin L.M."/>
            <person name="Li H.R."/>
        </authorList>
    </citation>
    <scope>NUCLEOTIDE SEQUENCE</scope>
    <source>
        <strain evidence="6">A5-74</strain>
    </source>
</reference>
<sequence>MAQVEYDAASRVYPGNPPVRAVDQLSLKITDGEFLVLVGPSGSGKSTALRMLAGLEDINEGRILIGDRDVTNVPPKNRDIAMVFQSYALYPHMTVADNMGFALKLRGVNKTEIASKVREAAGLLDLEKYLDRKPKALSGGQRQRVAMGRAIVREPSVFLMDEPLSNLDAKLRVETRANIAELQARLGTTTVYVTHDQVEAMTMGHRVAVLKDGLLQQCDTPRTLYDRPQNVFVAGFMGSPAMNIMQLPLASDGVKLGETVVPLTRDVLSEASSAGLSSVTFGVRPENLVLGSTGIPVTVDLVEELGADSYVHGHGPDGERLVIRTDARVQLSQGAVVRATVQDGDHVHVFNSETGERLKASGAVTPDSSPAAGTAASLIK</sequence>
<evidence type="ECO:0000256" key="2">
    <source>
        <dbReference type="ARBA" id="ARBA00022741"/>
    </source>
</evidence>
<dbReference type="GO" id="GO:0055052">
    <property type="term" value="C:ATP-binding cassette (ABC) transporter complex, substrate-binding subunit-containing"/>
    <property type="evidence" value="ECO:0007669"/>
    <property type="project" value="TreeGrafter"/>
</dbReference>
<dbReference type="RefSeq" id="WP_353648798.1">
    <property type="nucleotide sequence ID" value="NZ_CP159218.1"/>
</dbReference>
<gene>
    <name evidence="6" type="primary">ugpC</name>
    <name evidence="6" type="ORF">ABLG96_18560</name>
</gene>
<dbReference type="SUPFAM" id="SSF52540">
    <property type="entry name" value="P-loop containing nucleoside triphosphate hydrolases"/>
    <property type="match status" value="1"/>
</dbReference>
<dbReference type="InterPro" id="IPR013611">
    <property type="entry name" value="Transp-assoc_OB_typ2"/>
</dbReference>
<proteinExistence type="predicted"/>
<dbReference type="NCBIfam" id="NF008653">
    <property type="entry name" value="PRK11650.1"/>
    <property type="match status" value="1"/>
</dbReference>
<dbReference type="InterPro" id="IPR008995">
    <property type="entry name" value="Mo/tungstate-bd_C_term_dom"/>
</dbReference>
<dbReference type="EMBL" id="CP159218">
    <property type="protein sequence ID" value="XCG63183.1"/>
    <property type="molecule type" value="Genomic_DNA"/>
</dbReference>
<dbReference type="GO" id="GO:0005524">
    <property type="term" value="F:ATP binding"/>
    <property type="evidence" value="ECO:0007669"/>
    <property type="project" value="UniProtKB-KW"/>
</dbReference>
<feature type="domain" description="ABC transporter" evidence="5">
    <location>
        <begin position="4"/>
        <end position="237"/>
    </location>
</feature>
<evidence type="ECO:0000313" key="6">
    <source>
        <dbReference type="EMBL" id="XCG63183.1"/>
    </source>
</evidence>
<dbReference type="InterPro" id="IPR047641">
    <property type="entry name" value="ABC_transpr_MalK/UgpC-like"/>
</dbReference>